<feature type="domain" description="AsmA" evidence="2">
    <location>
        <begin position="1"/>
        <end position="129"/>
    </location>
</feature>
<evidence type="ECO:0000313" key="3">
    <source>
        <dbReference type="EMBL" id="MBB3230069.1"/>
    </source>
</evidence>
<proteinExistence type="predicted"/>
<dbReference type="EMBL" id="JACHXR010000002">
    <property type="protein sequence ID" value="MBB3230069.1"/>
    <property type="molecule type" value="Genomic_DNA"/>
</dbReference>
<protein>
    <submittedName>
        <fullName evidence="3">Uncharacterized protein involved in outer membrane biogenesis</fullName>
    </submittedName>
</protein>
<dbReference type="Pfam" id="PF05170">
    <property type="entry name" value="AsmA"/>
    <property type="match status" value="2"/>
</dbReference>
<keyword evidence="4" id="KW-1185">Reference proteome</keyword>
<name>A0A7W5ERD5_9GAMM</name>
<accession>A0A7W5ERD5</accession>
<sequence length="967" mass="104868">MAKAVRRGVAALLGLGLVVVATMLLVESPWARHWLEGQVSQRLNGRAVAIGALDIDWGWPLTVRLEEVSVDNSAWARQKRLLHLASLSVALDTTRLLQGRVELESLALVRPELHLRRHPDGRRNWTGLLGTRAEAGSGSGRRPERVSVERGRLTYHDPARDIGLSVALQTGRDGTQAPGLIIAARGVVRGQSLRASGRGAPLEDLMASRDDYPLAVDARLGQVRARLDGRLDGAHLVGRIELVAAEEADLAGLVGRPGLDLPALDLTGRLDLVPSRWALDDIDGHLGESHVAGTLAFVPGGRPRLEARLRADRLSLERWGITRLRRPEERRETEREIEETLEEITWNRRWAQLLAPLRRLDAELELAVGRLGYGDTLLEDVAVDGRLEANRLDLERLHVARGQSALTTRGWLEVGAGTLAGDLDTRVTRLDLGELLAPLGYPEAGTLDGRLRVRITEATLAFDDTSLDYRAPAQSLALTLNAETAPVTGDTVPGVHLRGRGRYRDEPFAYDLTVGPLLDLNAPDRPYPVRGLITSRDTRLRVDGSIQQPLQLAAVTGRFQLSGPSPSRLTPLLGLTLPELPPYELSGEVQVRENRVRLRDARGRVGDSDLAGELRLHLGERHRVQARLMSRRLDLDDLGPLVGLAPDTGPGEEASPEQRRRARQQARRPGVFPDRRWNLAGLRRMDAEVTYRAASVNARHVPLSDVAVDLALERGRLTLAPLRVGLGGGEVTGRARLDARGEALQGDLAIALRRVNLKPLLQRAGLPEVARDSAGTLGGEGALRFRGRSLDESMASLDGTLELAMAGGRLDMLLIEAIGLDVGEALLAALSESQQVAMRCAYARLDSDRGRAALQQLFIDTDDSNLTGGGAIDLDAERLELVFEAHPKDVSLPASNSPVTLRGPLEDPRVEVVSRELVARGVLSVLGALIAPPLAILPWIEPGTGESVGPGCRRVLEDFPATPAGDS</sequence>
<evidence type="ECO:0000259" key="2">
    <source>
        <dbReference type="Pfam" id="PF05170"/>
    </source>
</evidence>
<dbReference type="PANTHER" id="PTHR30441:SF9">
    <property type="entry name" value="ASMA FAMILY PROTEIN YHJG"/>
    <property type="match status" value="1"/>
</dbReference>
<dbReference type="PANTHER" id="PTHR30441">
    <property type="entry name" value="DUF748 DOMAIN-CONTAINING PROTEIN"/>
    <property type="match status" value="1"/>
</dbReference>
<dbReference type="RefSeq" id="WP_183382577.1">
    <property type="nucleotide sequence ID" value="NZ_JACHXR010000002.1"/>
</dbReference>
<evidence type="ECO:0000256" key="1">
    <source>
        <dbReference type="SAM" id="MobiDB-lite"/>
    </source>
</evidence>
<reference evidence="3 4" key="1">
    <citation type="submission" date="2020-08" db="EMBL/GenBank/DDBJ databases">
        <title>Genomic Encyclopedia of Type Strains, Phase III (KMG-III): the genomes of soil and plant-associated and newly described type strains.</title>
        <authorList>
            <person name="Whitman W."/>
        </authorList>
    </citation>
    <scope>NUCLEOTIDE SEQUENCE [LARGE SCALE GENOMIC DNA]</scope>
    <source>
        <strain evidence="3 4">CECT 7744</strain>
    </source>
</reference>
<dbReference type="InterPro" id="IPR007844">
    <property type="entry name" value="AsmA"/>
</dbReference>
<comment type="caution">
    <text evidence="3">The sequence shown here is derived from an EMBL/GenBank/DDBJ whole genome shotgun (WGS) entry which is preliminary data.</text>
</comment>
<evidence type="ECO:0000313" key="4">
    <source>
        <dbReference type="Proteomes" id="UP000518892"/>
    </source>
</evidence>
<dbReference type="GO" id="GO:0090313">
    <property type="term" value="P:regulation of protein targeting to membrane"/>
    <property type="evidence" value="ECO:0007669"/>
    <property type="project" value="TreeGrafter"/>
</dbReference>
<dbReference type="AlphaFoldDB" id="A0A7W5ERD5"/>
<feature type="region of interest" description="Disordered" evidence="1">
    <location>
        <begin position="640"/>
        <end position="668"/>
    </location>
</feature>
<dbReference type="GO" id="GO:0005886">
    <property type="term" value="C:plasma membrane"/>
    <property type="evidence" value="ECO:0007669"/>
    <property type="project" value="TreeGrafter"/>
</dbReference>
<dbReference type="InterPro" id="IPR052894">
    <property type="entry name" value="AsmA-related"/>
</dbReference>
<gene>
    <name evidence="3" type="ORF">FHR97_000903</name>
</gene>
<feature type="domain" description="AsmA" evidence="2">
    <location>
        <begin position="601"/>
        <end position="856"/>
    </location>
</feature>
<organism evidence="3 4">
    <name type="scientific">Halomonas stenophila</name>
    <dbReference type="NCBI Taxonomy" id="795312"/>
    <lineage>
        <taxon>Bacteria</taxon>
        <taxon>Pseudomonadati</taxon>
        <taxon>Pseudomonadota</taxon>
        <taxon>Gammaproteobacteria</taxon>
        <taxon>Oceanospirillales</taxon>
        <taxon>Halomonadaceae</taxon>
        <taxon>Halomonas</taxon>
    </lineage>
</organism>
<dbReference type="Proteomes" id="UP000518892">
    <property type="component" value="Unassembled WGS sequence"/>
</dbReference>